<organism evidence="3">
    <name type="scientific">Coccidioides posadasii (strain RMSCC 757 / Silveira)</name>
    <name type="common">Valley fever fungus</name>
    <dbReference type="NCBI Taxonomy" id="443226"/>
    <lineage>
        <taxon>Eukaryota</taxon>
        <taxon>Fungi</taxon>
        <taxon>Dikarya</taxon>
        <taxon>Ascomycota</taxon>
        <taxon>Pezizomycotina</taxon>
        <taxon>Eurotiomycetes</taxon>
        <taxon>Eurotiomycetidae</taxon>
        <taxon>Onygenales</taxon>
        <taxon>Onygenaceae</taxon>
        <taxon>Coccidioides</taxon>
    </lineage>
</organism>
<proteinExistence type="predicted"/>
<evidence type="ECO:0000313" key="3">
    <source>
        <dbReference type="Proteomes" id="UP000002497"/>
    </source>
</evidence>
<dbReference type="EMBL" id="GL636512">
    <property type="protein sequence ID" value="EFW13706.1"/>
    <property type="molecule type" value="Genomic_DNA"/>
</dbReference>
<dbReference type="Proteomes" id="UP000002497">
    <property type="component" value="Unassembled WGS sequence"/>
</dbReference>
<feature type="compositionally biased region" description="Low complexity" evidence="1">
    <location>
        <begin position="74"/>
        <end position="85"/>
    </location>
</feature>
<dbReference type="AlphaFoldDB" id="E9DIV2"/>
<name>E9DIV2_COCPS</name>
<dbReference type="HOGENOM" id="CLU_1992422_0_0_1"/>
<reference evidence="3" key="1">
    <citation type="journal article" date="2010" name="Genome Res.">
        <title>Population genomic sequencing of Coccidioides fungi reveals recent hybridization and transposon control.</title>
        <authorList>
            <person name="Neafsey D.E."/>
            <person name="Barker B.M."/>
            <person name="Sharpton T.J."/>
            <person name="Stajich J.E."/>
            <person name="Park D.J."/>
            <person name="Whiston E."/>
            <person name="Hung C.-Y."/>
            <person name="McMahan C."/>
            <person name="White J."/>
            <person name="Sykes S."/>
            <person name="Heiman D."/>
            <person name="Young S."/>
            <person name="Zeng Q."/>
            <person name="Abouelleil A."/>
            <person name="Aftuck L."/>
            <person name="Bessette D."/>
            <person name="Brown A."/>
            <person name="FitzGerald M."/>
            <person name="Lui A."/>
            <person name="Macdonald J.P."/>
            <person name="Priest M."/>
            <person name="Orbach M.J."/>
            <person name="Galgiani J.N."/>
            <person name="Kirkland T.N."/>
            <person name="Cole G.T."/>
            <person name="Birren B.W."/>
            <person name="Henn M.R."/>
            <person name="Taylor J.W."/>
            <person name="Rounsley S.D."/>
        </authorList>
    </citation>
    <scope>NUCLEOTIDE SEQUENCE [LARGE SCALE GENOMIC DNA]</scope>
    <source>
        <strain evidence="3">RMSCC 757 / Silveira</strain>
    </source>
</reference>
<gene>
    <name evidence="2" type="ORF">CPSG_09745</name>
</gene>
<accession>E9DIV2</accession>
<sequence>MVNYLSLFSVSPPYRPVFRVESAESDVISVPSITRIRVPVEDVVGNASSATFPLPAERRSRVHPPAPPSPPTTPRSGGSSPSTARWPLSPVSTCCRCRPMAALIVWVLLVILLPPSNPVFRSSVT</sequence>
<evidence type="ECO:0000256" key="1">
    <source>
        <dbReference type="SAM" id="MobiDB-lite"/>
    </source>
</evidence>
<dbReference type="VEuPathDB" id="FungiDB:CPSG_09745"/>
<protein>
    <submittedName>
        <fullName evidence="2">Uncharacterized protein</fullName>
    </submittedName>
</protein>
<evidence type="ECO:0000313" key="2">
    <source>
        <dbReference type="EMBL" id="EFW13706.1"/>
    </source>
</evidence>
<feature type="region of interest" description="Disordered" evidence="1">
    <location>
        <begin position="51"/>
        <end position="85"/>
    </location>
</feature>
<keyword evidence="3" id="KW-1185">Reference proteome</keyword>
<feature type="compositionally biased region" description="Pro residues" evidence="1">
    <location>
        <begin position="64"/>
        <end position="73"/>
    </location>
</feature>
<reference evidence="3" key="2">
    <citation type="submission" date="2010-03" db="EMBL/GenBank/DDBJ databases">
        <title>The genome sequence of Coccidioides posadasii strain Silveira.</title>
        <authorList>
            <consortium name="The Broad Institute Genome Sequencing Center for Infectious Disease"/>
            <person name="Neafsey D."/>
            <person name="Orbach M."/>
            <person name="Henn M.R."/>
            <person name="Cole G.T."/>
            <person name="Galgiani J."/>
            <person name="Gardner M.J."/>
            <person name="Kirkland T.N."/>
            <person name="Taylor J.W."/>
            <person name="Young S.K."/>
            <person name="Zeng Q."/>
            <person name="Koehrsen M."/>
            <person name="Alvarado L."/>
            <person name="Berlin A."/>
            <person name="Borenstein D."/>
            <person name="Chapman S.B."/>
            <person name="Chen Z."/>
            <person name="Engels R."/>
            <person name="Freedman E."/>
            <person name="Gellesch M."/>
            <person name="Goldberg J."/>
            <person name="Griggs A."/>
            <person name="Gujja S."/>
            <person name="Heilman E."/>
            <person name="Heiman D."/>
            <person name="Howarth C."/>
            <person name="Jen D."/>
            <person name="Larson L."/>
            <person name="Mehta T."/>
            <person name="Neiman D."/>
            <person name="Park D."/>
            <person name="Pearson M."/>
            <person name="Richards J."/>
            <person name="Roberts A."/>
            <person name="Saif S."/>
            <person name="Shea T."/>
            <person name="Shenoy N."/>
            <person name="Sisk P."/>
            <person name="Stolte C."/>
            <person name="Sykes S."/>
            <person name="Walk T."/>
            <person name="White J."/>
            <person name="Yandava C."/>
            <person name="Haas B."/>
            <person name="Nusbaum C."/>
            <person name="Birren B."/>
        </authorList>
    </citation>
    <scope>NUCLEOTIDE SEQUENCE [LARGE SCALE GENOMIC DNA]</scope>
    <source>
        <strain evidence="3">RMSCC 757 / Silveira</strain>
    </source>
</reference>